<evidence type="ECO:0000256" key="3">
    <source>
        <dbReference type="ARBA" id="ARBA00022723"/>
    </source>
</evidence>
<evidence type="ECO:0000256" key="1">
    <source>
        <dbReference type="ARBA" id="ARBA00022630"/>
    </source>
</evidence>
<evidence type="ECO:0000313" key="10">
    <source>
        <dbReference type="Proteomes" id="UP000186406"/>
    </source>
</evidence>
<evidence type="ECO:0000256" key="4">
    <source>
        <dbReference type="ARBA" id="ARBA00023002"/>
    </source>
</evidence>
<dbReference type="Pfam" id="PF22289">
    <property type="entry name" value="DmmA-like_C"/>
    <property type="match status" value="1"/>
</dbReference>
<keyword evidence="1" id="KW-0285">Flavoprotein</keyword>
<keyword evidence="4" id="KW-0560">Oxidoreductase</keyword>
<dbReference type="EMBL" id="FRXO01000003">
    <property type="protein sequence ID" value="SHO64253.1"/>
    <property type="molecule type" value="Genomic_DNA"/>
</dbReference>
<name>A0A1M7ZHA5_9HYPH</name>
<feature type="domain" description="Dimethylamine monooxygenase subunit DmmA-like N-terminal" evidence="8">
    <location>
        <begin position="52"/>
        <end position="99"/>
    </location>
</feature>
<dbReference type="STRING" id="1123029.SAMN02745172_01646"/>
<dbReference type="GO" id="GO:0046872">
    <property type="term" value="F:metal ion binding"/>
    <property type="evidence" value="ECO:0007669"/>
    <property type="project" value="UniProtKB-KW"/>
</dbReference>
<dbReference type="InterPro" id="IPR048037">
    <property type="entry name" value="DmmA-like_C"/>
</dbReference>
<evidence type="ECO:0000256" key="6">
    <source>
        <dbReference type="ARBA" id="ARBA00023014"/>
    </source>
</evidence>
<protein>
    <submittedName>
        <fullName evidence="9">Uncharacterized protein</fullName>
    </submittedName>
</protein>
<feature type="domain" description="Dimethylamine monooxygenase subunit DmmA-like C-terminal" evidence="7">
    <location>
        <begin position="110"/>
        <end position="157"/>
    </location>
</feature>
<dbReference type="InterPro" id="IPR054582">
    <property type="entry name" value="DmmA-like_N"/>
</dbReference>
<evidence type="ECO:0000313" key="9">
    <source>
        <dbReference type="EMBL" id="SHO64253.1"/>
    </source>
</evidence>
<dbReference type="NCBIfam" id="NF041259">
    <property type="entry name" value="mono_DmmA_fam"/>
    <property type="match status" value="1"/>
</dbReference>
<keyword evidence="10" id="KW-1185">Reference proteome</keyword>
<keyword evidence="2" id="KW-0001">2Fe-2S</keyword>
<gene>
    <name evidence="9" type="ORF">SAMN02745172_01646</name>
</gene>
<accession>A0A1M7ZHA5</accession>
<evidence type="ECO:0000256" key="2">
    <source>
        <dbReference type="ARBA" id="ARBA00022714"/>
    </source>
</evidence>
<evidence type="ECO:0000259" key="7">
    <source>
        <dbReference type="Pfam" id="PF22289"/>
    </source>
</evidence>
<evidence type="ECO:0000256" key="5">
    <source>
        <dbReference type="ARBA" id="ARBA00023004"/>
    </source>
</evidence>
<dbReference type="GO" id="GO:0051537">
    <property type="term" value="F:2 iron, 2 sulfur cluster binding"/>
    <property type="evidence" value="ECO:0007669"/>
    <property type="project" value="UniProtKB-KW"/>
</dbReference>
<reference evidence="9 10" key="1">
    <citation type="submission" date="2016-12" db="EMBL/GenBank/DDBJ databases">
        <authorList>
            <person name="Song W.-J."/>
            <person name="Kurnit D.M."/>
        </authorList>
    </citation>
    <scope>NUCLEOTIDE SEQUENCE [LARGE SCALE GENOMIC DNA]</scope>
    <source>
        <strain evidence="9 10">DSM 19599</strain>
    </source>
</reference>
<evidence type="ECO:0000259" key="8">
    <source>
        <dbReference type="Pfam" id="PF22290"/>
    </source>
</evidence>
<dbReference type="GO" id="GO:0016491">
    <property type="term" value="F:oxidoreductase activity"/>
    <property type="evidence" value="ECO:0007669"/>
    <property type="project" value="UniProtKB-KW"/>
</dbReference>
<dbReference type="Proteomes" id="UP000186406">
    <property type="component" value="Unassembled WGS sequence"/>
</dbReference>
<keyword evidence="3" id="KW-0479">Metal-binding</keyword>
<proteinExistence type="predicted"/>
<sequence>MEGTSRSLPLYAPLALDPTGREHLAVLDAAAVLDDPAFGSAEVWQVGRSHPGTAELLAALGDRLATASVGLRLYALGSEDFLWSVMAAAHAAGLGRDEVRLACTGDPARRIRCVHCQHIGVAPLGRLDDTTVTCGGCGRRLTLRPHFSPRLGAYLGVAEPGGTP</sequence>
<dbReference type="AlphaFoldDB" id="A0A1M7ZHA5"/>
<dbReference type="Pfam" id="PF22290">
    <property type="entry name" value="DmmA-like_N"/>
    <property type="match status" value="1"/>
</dbReference>
<keyword evidence="6" id="KW-0411">Iron-sulfur</keyword>
<keyword evidence="5" id="KW-0408">Iron</keyword>
<dbReference type="OrthoDB" id="6955242at2"/>
<dbReference type="RefSeq" id="WP_073627507.1">
    <property type="nucleotide sequence ID" value="NZ_FRXO01000003.1"/>
</dbReference>
<organism evidence="9 10">
    <name type="scientific">Pseudoxanthobacter soli DSM 19599</name>
    <dbReference type="NCBI Taxonomy" id="1123029"/>
    <lineage>
        <taxon>Bacteria</taxon>
        <taxon>Pseudomonadati</taxon>
        <taxon>Pseudomonadota</taxon>
        <taxon>Alphaproteobacteria</taxon>
        <taxon>Hyphomicrobiales</taxon>
        <taxon>Segnochrobactraceae</taxon>
        <taxon>Pseudoxanthobacter</taxon>
    </lineage>
</organism>